<dbReference type="InterPro" id="IPR052337">
    <property type="entry name" value="SAT4-like"/>
</dbReference>
<keyword evidence="2 7" id="KW-0812">Transmembrane</keyword>
<evidence type="ECO:0000256" key="6">
    <source>
        <dbReference type="SAM" id="MobiDB-lite"/>
    </source>
</evidence>
<evidence type="ECO:0000259" key="8">
    <source>
        <dbReference type="Pfam" id="PF03446"/>
    </source>
</evidence>
<feature type="transmembrane region" description="Helical" evidence="7">
    <location>
        <begin position="202"/>
        <end position="224"/>
    </location>
</feature>
<dbReference type="EMBL" id="JAZGSY010000072">
    <property type="protein sequence ID" value="KAL1841531.1"/>
    <property type="molecule type" value="Genomic_DNA"/>
</dbReference>
<dbReference type="PANTHER" id="PTHR33048">
    <property type="entry name" value="PTH11-LIKE INTEGRAL MEMBRANE PROTEIN (AFU_ORTHOLOGUE AFUA_5G11245)"/>
    <property type="match status" value="1"/>
</dbReference>
<reference evidence="10 11" key="1">
    <citation type="journal article" date="2024" name="Commun. Biol.">
        <title>Comparative genomic analysis of thermophilic fungi reveals convergent evolutionary adaptations and gene losses.</title>
        <authorList>
            <person name="Steindorff A.S."/>
            <person name="Aguilar-Pontes M.V."/>
            <person name="Robinson A.J."/>
            <person name="Andreopoulos B."/>
            <person name="LaButti K."/>
            <person name="Kuo A."/>
            <person name="Mondo S."/>
            <person name="Riley R."/>
            <person name="Otillar R."/>
            <person name="Haridas S."/>
            <person name="Lipzen A."/>
            <person name="Grimwood J."/>
            <person name="Schmutz J."/>
            <person name="Clum A."/>
            <person name="Reid I.D."/>
            <person name="Moisan M.C."/>
            <person name="Butler G."/>
            <person name="Nguyen T.T.M."/>
            <person name="Dewar K."/>
            <person name="Conant G."/>
            <person name="Drula E."/>
            <person name="Henrissat B."/>
            <person name="Hansel C."/>
            <person name="Singer S."/>
            <person name="Hutchinson M.I."/>
            <person name="de Vries R.P."/>
            <person name="Natvig D.O."/>
            <person name="Powell A.J."/>
            <person name="Tsang A."/>
            <person name="Grigoriev I.V."/>
        </authorList>
    </citation>
    <scope>NUCLEOTIDE SEQUENCE [LARGE SCALE GENOMIC DNA]</scope>
    <source>
        <strain evidence="10 11">CBS 620.91</strain>
    </source>
</reference>
<name>A0ABR3VKV1_HUMIN</name>
<evidence type="ECO:0000256" key="7">
    <source>
        <dbReference type="SAM" id="Phobius"/>
    </source>
</evidence>
<evidence type="ECO:0000256" key="4">
    <source>
        <dbReference type="ARBA" id="ARBA00023136"/>
    </source>
</evidence>
<feature type="transmembrane region" description="Helical" evidence="7">
    <location>
        <begin position="20"/>
        <end position="38"/>
    </location>
</feature>
<evidence type="ECO:0000313" key="10">
    <source>
        <dbReference type="EMBL" id="KAL1841531.1"/>
    </source>
</evidence>
<keyword evidence="11" id="KW-1185">Reference proteome</keyword>
<evidence type="ECO:0000313" key="11">
    <source>
        <dbReference type="Proteomes" id="UP001583172"/>
    </source>
</evidence>
<evidence type="ECO:0000256" key="2">
    <source>
        <dbReference type="ARBA" id="ARBA00022692"/>
    </source>
</evidence>
<feature type="transmembrane region" description="Helical" evidence="7">
    <location>
        <begin position="90"/>
        <end position="109"/>
    </location>
</feature>
<dbReference type="InterPro" id="IPR013328">
    <property type="entry name" value="6PGD_dom2"/>
</dbReference>
<feature type="region of interest" description="Disordered" evidence="6">
    <location>
        <begin position="307"/>
        <end position="342"/>
    </location>
</feature>
<dbReference type="InterPro" id="IPR006115">
    <property type="entry name" value="6PGDH_NADP-bd"/>
</dbReference>
<feature type="compositionally biased region" description="Acidic residues" evidence="6">
    <location>
        <begin position="630"/>
        <end position="640"/>
    </location>
</feature>
<feature type="compositionally biased region" description="Low complexity" evidence="6">
    <location>
        <begin position="331"/>
        <end position="341"/>
    </location>
</feature>
<dbReference type="Gene3D" id="3.40.50.720">
    <property type="entry name" value="NAD(P)-binding Rossmann-like Domain"/>
    <property type="match status" value="1"/>
</dbReference>
<dbReference type="PANTHER" id="PTHR33048:SF42">
    <property type="entry name" value="INTEGRAL MEMBRANE PROTEIN"/>
    <property type="match status" value="1"/>
</dbReference>
<sequence length="985" mass="108256">MSNHEAALEDAAVFGQTNVAVWVLTTAAGLFLAVRLYCRCRFSKPWWDDALLTVSFFILLSSAALVSRTIINGYGTEDEQRRFLLYQNTWAALTAIANAWAKVAFAITLSRIIHHRLLKLFLWFVIITANLMLIPAMLAIWTPACEDPRKVLRPQSSECLPLVVLRYMGGTTIVYGGVIDVLLALFPWFVIKGLLLETREKIGLSVAMSMGFITGIVVIFRAFFQLKKIDNNFHYLVFMSIFQFLEPCVTLIAQAIPMFRALVVKVKSSSIQRLSSPDDIMLSASTRLPPSWTSKGHDEHHEVAFQNGKDAAGPAGRGADDDLERQESRKSPSLLPSSSISTQQLTKVPTNSIVGITTMSTKTITFIGLGNMGSTLAHALLTPIDSSTNPEVTLTVWNRTVDRPQVRALVGQGAVFEPDLAVAVAKSDTVVMCLLDYPTVTAVFSVLEGKHDGKPLTDKTIINLTNGTPSQARSTSHHFKHVLGAAGYFDGAIMVTPQQVGTAESFVVLSGESQARYDTVVREVLKPIGAVLYLGEDPGAASLHDLAALSAMCGMFIGAFTGFKMLQKGLRNGQSAAAGEGDSAVGVGERGGVAKIQPATDAVMVPLLKAIVPLISVFAGQADREAWMDDMDEDEEEETTNDSSPAADDSTEDVEMTDADVHVDASTSDKPAQKPEVPKCDGGKTCLCFKPAAEYPEHNWKISLAGLFKYDAVLRHVDLRCPDMFDMYTSNRHVAYGVLEILQNLILDFAEARDSAMEQWAVCEALVFFLHTNVADAVYSVIGNTVDATYQLIGRLFLTMLARLDREGLFNEEKIPNLGSIIGFCVCWAHSVRKDYNVLRSSNRRAISPKSAGRWWRPHAFDQTMVAYVLKRQDAIKQFHGPDNLDEAIKSAIRKNIDLPDNSQPDDDPFNFTAALTRYKKQHGGITSSVAGVRNSDTPIGGDNLDITSWSRERRMEAHFDKQDPLSEDMIQALTFPGVLRRRFL</sequence>
<evidence type="ECO:0000256" key="5">
    <source>
        <dbReference type="ARBA" id="ARBA00038359"/>
    </source>
</evidence>
<dbReference type="InterPro" id="IPR049326">
    <property type="entry name" value="Rhodopsin_dom_fungi"/>
</dbReference>
<keyword evidence="4 7" id="KW-0472">Membrane</keyword>
<dbReference type="Pfam" id="PF03446">
    <property type="entry name" value="NAD_binding_2"/>
    <property type="match status" value="1"/>
</dbReference>
<feature type="transmembrane region" description="Helical" evidence="7">
    <location>
        <begin position="121"/>
        <end position="144"/>
    </location>
</feature>
<accession>A0ABR3VKV1</accession>
<feature type="transmembrane region" description="Helical" evidence="7">
    <location>
        <begin position="50"/>
        <end position="70"/>
    </location>
</feature>
<dbReference type="Gene3D" id="1.10.1040.10">
    <property type="entry name" value="N-(1-d-carboxylethyl)-l-norvaline Dehydrogenase, domain 2"/>
    <property type="match status" value="1"/>
</dbReference>
<feature type="domain" description="6-phosphogluconate dehydrogenase NADP-binding" evidence="8">
    <location>
        <begin position="363"/>
        <end position="481"/>
    </location>
</feature>
<feature type="region of interest" description="Disordered" evidence="6">
    <location>
        <begin position="630"/>
        <end position="653"/>
    </location>
</feature>
<dbReference type="SUPFAM" id="SSF51735">
    <property type="entry name" value="NAD(P)-binding Rossmann-fold domains"/>
    <property type="match status" value="1"/>
</dbReference>
<feature type="domain" description="Rhodopsin" evidence="9">
    <location>
        <begin position="34"/>
        <end position="264"/>
    </location>
</feature>
<comment type="caution">
    <text evidence="10">The sequence shown here is derived from an EMBL/GenBank/DDBJ whole genome shotgun (WGS) entry which is preliminary data.</text>
</comment>
<evidence type="ECO:0000256" key="3">
    <source>
        <dbReference type="ARBA" id="ARBA00022989"/>
    </source>
</evidence>
<proteinExistence type="inferred from homology"/>
<comment type="similarity">
    <text evidence="5">Belongs to the SAT4 family.</text>
</comment>
<feature type="transmembrane region" description="Helical" evidence="7">
    <location>
        <begin position="164"/>
        <end position="190"/>
    </location>
</feature>
<dbReference type="Proteomes" id="UP001583172">
    <property type="component" value="Unassembled WGS sequence"/>
</dbReference>
<keyword evidence="3 7" id="KW-1133">Transmembrane helix</keyword>
<dbReference type="InterPro" id="IPR036291">
    <property type="entry name" value="NAD(P)-bd_dom_sf"/>
</dbReference>
<evidence type="ECO:0000256" key="1">
    <source>
        <dbReference type="ARBA" id="ARBA00004141"/>
    </source>
</evidence>
<protein>
    <submittedName>
        <fullName evidence="10">Uncharacterized protein</fullName>
    </submittedName>
</protein>
<evidence type="ECO:0000259" key="9">
    <source>
        <dbReference type="Pfam" id="PF20684"/>
    </source>
</evidence>
<comment type="subcellular location">
    <subcellularLocation>
        <location evidence="1">Membrane</location>
        <topology evidence="1">Multi-pass membrane protein</topology>
    </subcellularLocation>
</comment>
<gene>
    <name evidence="10" type="ORF">VTJ49DRAFT_6960</name>
</gene>
<organism evidence="10 11">
    <name type="scientific">Humicola insolens</name>
    <name type="common">Soft-rot fungus</name>
    <dbReference type="NCBI Taxonomy" id="85995"/>
    <lineage>
        <taxon>Eukaryota</taxon>
        <taxon>Fungi</taxon>
        <taxon>Dikarya</taxon>
        <taxon>Ascomycota</taxon>
        <taxon>Pezizomycotina</taxon>
        <taxon>Sordariomycetes</taxon>
        <taxon>Sordariomycetidae</taxon>
        <taxon>Sordariales</taxon>
        <taxon>Chaetomiaceae</taxon>
        <taxon>Mycothermus</taxon>
    </lineage>
</organism>
<dbReference type="Pfam" id="PF20684">
    <property type="entry name" value="Fung_rhodopsin"/>
    <property type="match status" value="1"/>
</dbReference>